<name>A0AAV0IP31_9ROSI</name>
<dbReference type="InterPro" id="IPR001841">
    <property type="entry name" value="Znf_RING"/>
</dbReference>
<organism evidence="3 4">
    <name type="scientific">Linum tenue</name>
    <dbReference type="NCBI Taxonomy" id="586396"/>
    <lineage>
        <taxon>Eukaryota</taxon>
        <taxon>Viridiplantae</taxon>
        <taxon>Streptophyta</taxon>
        <taxon>Embryophyta</taxon>
        <taxon>Tracheophyta</taxon>
        <taxon>Spermatophyta</taxon>
        <taxon>Magnoliopsida</taxon>
        <taxon>eudicotyledons</taxon>
        <taxon>Gunneridae</taxon>
        <taxon>Pentapetalae</taxon>
        <taxon>rosids</taxon>
        <taxon>fabids</taxon>
        <taxon>Malpighiales</taxon>
        <taxon>Linaceae</taxon>
        <taxon>Linum</taxon>
    </lineage>
</organism>
<evidence type="ECO:0000313" key="3">
    <source>
        <dbReference type="EMBL" id="CAI0399377.1"/>
    </source>
</evidence>
<keyword evidence="1" id="KW-0863">Zinc-finger</keyword>
<dbReference type="InterPro" id="IPR013083">
    <property type="entry name" value="Znf_RING/FYVE/PHD"/>
</dbReference>
<dbReference type="Pfam" id="PF13639">
    <property type="entry name" value="zf-RING_2"/>
    <property type="match status" value="1"/>
</dbReference>
<keyword evidence="1" id="KW-0479">Metal-binding</keyword>
<evidence type="ECO:0000313" key="4">
    <source>
        <dbReference type="Proteomes" id="UP001154282"/>
    </source>
</evidence>
<dbReference type="Proteomes" id="UP001154282">
    <property type="component" value="Unassembled WGS sequence"/>
</dbReference>
<sequence length="133" mass="14831">MASNNFLLNVVATVTTTLSTGDLVSDMKHRIFPLPLHPLLNKETALPHVRNVSDAISIPLHPSVLEKVVDSARHVKSVVVEEQGKMCAICLERFEVSGEAIRLRCGHLYHRDCIGNWLQKGKRQCPVCRSQIP</sequence>
<comment type="caution">
    <text evidence="3">The sequence shown here is derived from an EMBL/GenBank/DDBJ whole genome shotgun (WGS) entry which is preliminary data.</text>
</comment>
<feature type="domain" description="RING-type" evidence="2">
    <location>
        <begin position="87"/>
        <end position="129"/>
    </location>
</feature>
<dbReference type="GO" id="GO:0008270">
    <property type="term" value="F:zinc ion binding"/>
    <property type="evidence" value="ECO:0007669"/>
    <property type="project" value="UniProtKB-KW"/>
</dbReference>
<dbReference type="PANTHER" id="PTHR22765">
    <property type="entry name" value="RING FINGER AND PROTEASE ASSOCIATED DOMAIN-CONTAINING"/>
    <property type="match status" value="1"/>
</dbReference>
<evidence type="ECO:0000256" key="1">
    <source>
        <dbReference type="PROSITE-ProRule" id="PRU00175"/>
    </source>
</evidence>
<protein>
    <recommendedName>
        <fullName evidence="2">RING-type domain-containing protein</fullName>
    </recommendedName>
</protein>
<dbReference type="AlphaFoldDB" id="A0AAV0IP31"/>
<proteinExistence type="predicted"/>
<evidence type="ECO:0000259" key="2">
    <source>
        <dbReference type="PROSITE" id="PS50089"/>
    </source>
</evidence>
<dbReference type="InterPro" id="IPR051826">
    <property type="entry name" value="E3_ubiquitin-ligase_domain"/>
</dbReference>
<gene>
    <name evidence="3" type="ORF">LITE_LOCUS10271</name>
</gene>
<reference evidence="3" key="1">
    <citation type="submission" date="2022-08" db="EMBL/GenBank/DDBJ databases">
        <authorList>
            <person name="Gutierrez-Valencia J."/>
        </authorList>
    </citation>
    <scope>NUCLEOTIDE SEQUENCE</scope>
</reference>
<keyword evidence="4" id="KW-1185">Reference proteome</keyword>
<dbReference type="Gene3D" id="3.30.40.10">
    <property type="entry name" value="Zinc/RING finger domain, C3HC4 (zinc finger)"/>
    <property type="match status" value="1"/>
</dbReference>
<dbReference type="SMART" id="SM00184">
    <property type="entry name" value="RING"/>
    <property type="match status" value="1"/>
</dbReference>
<dbReference type="SUPFAM" id="SSF57850">
    <property type="entry name" value="RING/U-box"/>
    <property type="match status" value="1"/>
</dbReference>
<dbReference type="EMBL" id="CAMGYJ010000004">
    <property type="protein sequence ID" value="CAI0399377.1"/>
    <property type="molecule type" value="Genomic_DNA"/>
</dbReference>
<dbReference type="CDD" id="cd16448">
    <property type="entry name" value="RING-H2"/>
    <property type="match status" value="1"/>
</dbReference>
<dbReference type="GO" id="GO:0061630">
    <property type="term" value="F:ubiquitin protein ligase activity"/>
    <property type="evidence" value="ECO:0007669"/>
    <property type="project" value="TreeGrafter"/>
</dbReference>
<dbReference type="PROSITE" id="PS50089">
    <property type="entry name" value="ZF_RING_2"/>
    <property type="match status" value="1"/>
</dbReference>
<accession>A0AAV0IP31</accession>
<dbReference type="GO" id="GO:0006511">
    <property type="term" value="P:ubiquitin-dependent protein catabolic process"/>
    <property type="evidence" value="ECO:0007669"/>
    <property type="project" value="TreeGrafter"/>
</dbReference>
<keyword evidence="1" id="KW-0862">Zinc</keyword>